<dbReference type="Pfam" id="PF12572">
    <property type="entry name" value="DUF3752"/>
    <property type="match status" value="1"/>
</dbReference>
<organism evidence="3 4">
    <name type="scientific">Pseudogymnoascus verrucosus</name>
    <dbReference type="NCBI Taxonomy" id="342668"/>
    <lineage>
        <taxon>Eukaryota</taxon>
        <taxon>Fungi</taxon>
        <taxon>Dikarya</taxon>
        <taxon>Ascomycota</taxon>
        <taxon>Pezizomycotina</taxon>
        <taxon>Leotiomycetes</taxon>
        <taxon>Thelebolales</taxon>
        <taxon>Thelebolaceae</taxon>
        <taxon>Pseudogymnoascus</taxon>
    </lineage>
</organism>
<feature type="region of interest" description="Disordered" evidence="1">
    <location>
        <begin position="1"/>
        <end position="207"/>
    </location>
</feature>
<dbReference type="RefSeq" id="XP_018126519.1">
    <property type="nucleotide sequence ID" value="XM_018278547.2"/>
</dbReference>
<feature type="compositionally biased region" description="Low complexity" evidence="1">
    <location>
        <begin position="121"/>
        <end position="131"/>
    </location>
</feature>
<feature type="compositionally biased region" description="Basic and acidic residues" evidence="1">
    <location>
        <begin position="253"/>
        <end position="270"/>
    </location>
</feature>
<evidence type="ECO:0000259" key="2">
    <source>
        <dbReference type="Pfam" id="PF12572"/>
    </source>
</evidence>
<dbReference type="PANTHER" id="PTHR46370:SF1">
    <property type="entry name" value="GPALPP MOTIFS-CONTAINING PROTEIN 1"/>
    <property type="match status" value="1"/>
</dbReference>
<feature type="compositionally biased region" description="Low complexity" evidence="1">
    <location>
        <begin position="188"/>
        <end position="201"/>
    </location>
</feature>
<feature type="compositionally biased region" description="Acidic residues" evidence="1">
    <location>
        <begin position="61"/>
        <end position="72"/>
    </location>
</feature>
<dbReference type="Proteomes" id="UP000091956">
    <property type="component" value="Unassembled WGS sequence"/>
</dbReference>
<feature type="compositionally biased region" description="Basic and acidic residues" evidence="1">
    <location>
        <begin position="299"/>
        <end position="340"/>
    </location>
</feature>
<name>A0A1B8GAB2_9PEZI</name>
<dbReference type="GeneID" id="28842517"/>
<protein>
    <recommendedName>
        <fullName evidence="2">DUF3752 domain-containing protein</fullName>
    </recommendedName>
</protein>
<evidence type="ECO:0000256" key="1">
    <source>
        <dbReference type="SAM" id="MobiDB-lite"/>
    </source>
</evidence>
<proteinExistence type="predicted"/>
<dbReference type="OrthoDB" id="73491at2759"/>
<feature type="compositionally biased region" description="Acidic residues" evidence="1">
    <location>
        <begin position="151"/>
        <end position="160"/>
    </location>
</feature>
<reference evidence="3 4" key="1">
    <citation type="submission" date="2016-03" db="EMBL/GenBank/DDBJ databases">
        <title>Comparative genomics of Pseudogymnoascus destructans, the fungus causing white-nose syndrome of bats.</title>
        <authorList>
            <person name="Palmer J.M."/>
            <person name="Drees K.P."/>
            <person name="Foster J.T."/>
            <person name="Lindner D.L."/>
        </authorList>
    </citation>
    <scope>NUCLEOTIDE SEQUENCE [LARGE SCALE GENOMIC DNA]</scope>
    <source>
        <strain evidence="3 4">UAMH 10579</strain>
    </source>
</reference>
<dbReference type="PANTHER" id="PTHR46370">
    <property type="entry name" value="GPALPP MOTIFS-CONTAINING PROTEIN 1"/>
    <property type="match status" value="1"/>
</dbReference>
<evidence type="ECO:0000313" key="3">
    <source>
        <dbReference type="EMBL" id="OBT92786.1"/>
    </source>
</evidence>
<accession>A0A1B8GAB2</accession>
<sequence>MSGIGPQLPPHLAKRKRSTDDTTTLNPPSPPTKIRATSRDTDTQPRRVLGPSMPPTHNEEEIGLDSSSDDEPGPSLPPGVMPATESKPRRVVGPAMPPPQNTDEIPLDDSSDDDAGPSLPPSTATTAAPAPHRVLGPAPPPASLSERPTEDPDSSSDDDYGPSLPPAPGSAAAVAAAASATRARETARASAATAAAASSAPKRADWMLVPPGADDWTARVDPTKLKTRKFASGKGAKAPGEKSGISAIWTETPQEKRQRLEDEVLGRKEVATNSGKNETRGARGAGGEDEAEQAAIAKRIREYNERMRGKSMVEEHTGRQAGKEEEDDPSKRGFDKEKDMGLGGRIGHVQKQEMLRKAGDFGSRFERGKFL</sequence>
<keyword evidence="4" id="KW-1185">Reference proteome</keyword>
<evidence type="ECO:0000313" key="4">
    <source>
        <dbReference type="Proteomes" id="UP000091956"/>
    </source>
</evidence>
<feature type="domain" description="DUF3752" evidence="2">
    <location>
        <begin position="210"/>
        <end position="366"/>
    </location>
</feature>
<reference evidence="4" key="2">
    <citation type="journal article" date="2018" name="Nat. Commun.">
        <title>Extreme sensitivity to ultraviolet light in the fungal pathogen causing white-nose syndrome of bats.</title>
        <authorList>
            <person name="Palmer J.M."/>
            <person name="Drees K.P."/>
            <person name="Foster J.T."/>
            <person name="Lindner D.L."/>
        </authorList>
    </citation>
    <scope>NUCLEOTIDE SEQUENCE [LARGE SCALE GENOMIC DNA]</scope>
    <source>
        <strain evidence="4">UAMH 10579</strain>
    </source>
</reference>
<gene>
    <name evidence="3" type="ORF">VE01_09131</name>
</gene>
<feature type="compositionally biased region" description="Low complexity" evidence="1">
    <location>
        <begin position="169"/>
        <end position="181"/>
    </location>
</feature>
<dbReference type="AlphaFoldDB" id="A0A1B8GAB2"/>
<feature type="compositionally biased region" description="Acidic residues" evidence="1">
    <location>
        <begin position="105"/>
        <end position="115"/>
    </location>
</feature>
<feature type="region of interest" description="Disordered" evidence="1">
    <location>
        <begin position="228"/>
        <end position="355"/>
    </location>
</feature>
<dbReference type="InterPro" id="IPR046331">
    <property type="entry name" value="GPAM1-like"/>
</dbReference>
<dbReference type="InterPro" id="IPR022226">
    <property type="entry name" value="DUF3752"/>
</dbReference>
<dbReference type="EMBL" id="KV460262">
    <property type="protein sequence ID" value="OBT92786.1"/>
    <property type="molecule type" value="Genomic_DNA"/>
</dbReference>